<dbReference type="InterPro" id="IPR011439">
    <property type="entry name" value="DUF1542"/>
</dbReference>
<sequence length="966" mass="106330">MNLFRKQKFSIRKFNIGIFSTIIGTTLFLSQTHQALAEENELNTNSDTPNTALTGETNTNELTTANQNNVTNNNVANTSDGTIDNQVNDNQRNANDLLGNESISETNPDLSKEQSTESSTNNNFDPSTNNSTKLQLDNINNDIVLPENLVNGETQQNQPKLVTESRPKADRPKKRSRRAVVDNNAGGTVNSTTVIDPKINNTGPNAINEVLTFDDIGVTPSKSRNNPTVTIVEQLPGFNLINGGKVGVISHTLVRSDMFNSSDEKNYQAQNNVIVLGRANGADPNDHGDFNGIEKTLTVNPNSELVFDFSTMLTKNRQGAVNIVIRNADDDNIIGEKTVSTRAQSRLFKVPDNVTHLKIQFIPNNDAITDIAGVYQLKDGYKYYDFIDNVGLFSGSHIYIENRNIETKAVNNREFNVSTSLKNDGDFAASMNTNEFVYTIHLPEGIEYVDQSLTTELPFGNGSGNMLNPMITTYDPTTRTITIKSNGDETNSNNASLMPNKNLNINYKLRVNNVPTPRQVTFQDNLVYKTFAEEYFDTPPTPSDVNLEPYNIDIVMNKDELQRAVDTKVIASNYTIASVDEYNTLKARAQTILDESRNNVPINQRISQADIDQLTYQLQHTLISRVEAARAVNNKADDMTDTVNQDNELTDEEKEAAINKIEQDRDNAINNIDDETTDDGVTNEKNAGLNILNGDTGTPIAKPNARQAVNDKATEQRALINQDTVATTEEKEAALEELDNDVATALANIDNAQNNAQVEAAKNNAINKINTDRPADIYKANAKAEINQATIAKRQEINQNNEATLEEKEAALNELNQTTNQAIGEIDNSVSNSDVDQAKDNGVNAINIINPVTIVKQNARDAVANVAQQKKDEINANTDATLEEIQAAIQAVDQALTEANTNITNANTNDEVDQAKNNSINTIQSIQPETQVKTNAKNLLNLKAQEQLNIIANNNDATIEEQQVAQ</sequence>
<feature type="compositionally biased region" description="Polar residues" evidence="3">
    <location>
        <begin position="79"/>
        <end position="94"/>
    </location>
</feature>
<feature type="compositionally biased region" description="Polar residues" evidence="3">
    <location>
        <begin position="151"/>
        <end position="160"/>
    </location>
</feature>
<feature type="domain" description="DUF1542" evidence="5">
    <location>
        <begin position="627"/>
        <end position="694"/>
    </location>
</feature>
<feature type="compositionally biased region" description="Polar residues" evidence="3">
    <location>
        <begin position="185"/>
        <end position="197"/>
    </location>
</feature>
<dbReference type="Pfam" id="PF07564">
    <property type="entry name" value="DUF1542"/>
    <property type="match status" value="4"/>
</dbReference>
<dbReference type="EMBL" id="JAUOQO010000009">
    <property type="protein sequence ID" value="MDO6574587.1"/>
    <property type="molecule type" value="Genomic_DNA"/>
</dbReference>
<evidence type="ECO:0000313" key="6">
    <source>
        <dbReference type="EMBL" id="MDO6574587.1"/>
    </source>
</evidence>
<evidence type="ECO:0000313" key="7">
    <source>
        <dbReference type="Proteomes" id="UP001170310"/>
    </source>
</evidence>
<reference evidence="6" key="1">
    <citation type="submission" date="2023-07" db="EMBL/GenBank/DDBJ databases">
        <title>Genome content predicts the carbon catabolic preferences of heterotrophic bacteria.</title>
        <authorList>
            <person name="Gralka M."/>
        </authorList>
    </citation>
    <scope>NUCLEOTIDE SEQUENCE</scope>
    <source>
        <strain evidence="6">E2R20</strain>
    </source>
</reference>
<accession>A0AAW7YU85</accession>
<keyword evidence="1" id="KW-0732">Signal</keyword>
<evidence type="ECO:0000256" key="2">
    <source>
        <dbReference type="SAM" id="Coils"/>
    </source>
</evidence>
<proteinExistence type="predicted"/>
<feature type="coiled-coil region" evidence="2">
    <location>
        <begin position="728"/>
        <end position="755"/>
    </location>
</feature>
<feature type="compositionally biased region" description="Polar residues" evidence="3">
    <location>
        <begin position="116"/>
        <end position="134"/>
    </location>
</feature>
<evidence type="ECO:0000259" key="5">
    <source>
        <dbReference type="Pfam" id="PF07564"/>
    </source>
</evidence>
<evidence type="ECO:0000256" key="1">
    <source>
        <dbReference type="ARBA" id="ARBA00022729"/>
    </source>
</evidence>
<feature type="domain" description="DUF1542" evidence="5">
    <location>
        <begin position="855"/>
        <end position="931"/>
    </location>
</feature>
<dbReference type="Proteomes" id="UP001170310">
    <property type="component" value="Unassembled WGS sequence"/>
</dbReference>
<keyword evidence="7" id="KW-1185">Reference proteome</keyword>
<feature type="coiled-coil region" evidence="2">
    <location>
        <begin position="779"/>
        <end position="825"/>
    </location>
</feature>
<dbReference type="AlphaFoldDB" id="A0AAW7YU85"/>
<feature type="region of interest" description="Disordered" evidence="3">
    <location>
        <begin position="62"/>
        <end position="134"/>
    </location>
</feature>
<protein>
    <submittedName>
        <fullName evidence="6">DUF1542 domain-containing protein</fullName>
    </submittedName>
</protein>
<evidence type="ECO:0000259" key="4">
    <source>
        <dbReference type="Pfam" id="PF04650"/>
    </source>
</evidence>
<feature type="domain" description="DUF1542" evidence="5">
    <location>
        <begin position="779"/>
        <end position="853"/>
    </location>
</feature>
<organism evidence="6 7">
    <name type="scientific">Staphylococcus pasteuri_A</name>
    <dbReference type="NCBI Taxonomy" id="3062664"/>
    <lineage>
        <taxon>Bacteria</taxon>
        <taxon>Bacillati</taxon>
        <taxon>Bacillota</taxon>
        <taxon>Bacilli</taxon>
        <taxon>Bacillales</taxon>
        <taxon>Staphylococcaceae</taxon>
        <taxon>Staphylococcus</taxon>
    </lineage>
</organism>
<feature type="domain" description="YSIRK Gram-positive signal peptide" evidence="4">
    <location>
        <begin position="5"/>
        <end position="29"/>
    </location>
</feature>
<keyword evidence="2" id="KW-0175">Coiled coil</keyword>
<evidence type="ECO:0000256" key="3">
    <source>
        <dbReference type="SAM" id="MobiDB-lite"/>
    </source>
</evidence>
<feature type="region of interest" description="Disordered" evidence="3">
    <location>
        <begin position="150"/>
        <end position="197"/>
    </location>
</feature>
<comment type="caution">
    <text evidence="6">The sequence shown here is derived from an EMBL/GenBank/DDBJ whole genome shotgun (WGS) entry which is preliminary data.</text>
</comment>
<dbReference type="Pfam" id="PF04650">
    <property type="entry name" value="YSIRK_signal"/>
    <property type="match status" value="1"/>
</dbReference>
<dbReference type="InterPro" id="IPR005877">
    <property type="entry name" value="YSIRK_signal_dom"/>
</dbReference>
<feature type="coiled-coil region" evidence="2">
    <location>
        <begin position="651"/>
        <end position="678"/>
    </location>
</feature>
<dbReference type="InterPro" id="IPR026359">
    <property type="entry name" value="SasC/FmtB_aggreg_dom"/>
</dbReference>
<gene>
    <name evidence="6" type="ORF">Q4528_10590</name>
</gene>
<dbReference type="NCBIfam" id="TIGR04263">
    <property type="entry name" value="SasC_Mrp_aggreg"/>
    <property type="match status" value="1"/>
</dbReference>
<dbReference type="NCBIfam" id="TIGR01168">
    <property type="entry name" value="YSIRK_signal"/>
    <property type="match status" value="1"/>
</dbReference>
<feature type="compositionally biased region" description="Low complexity" evidence="3">
    <location>
        <begin position="62"/>
        <end position="78"/>
    </location>
</feature>
<name>A0AAW7YU85_9STAP</name>
<feature type="domain" description="DUF1542" evidence="5">
    <location>
        <begin position="701"/>
        <end position="775"/>
    </location>
</feature>